<organism evidence="1 2">
    <name type="scientific">Chrysochromulina tobinii</name>
    <dbReference type="NCBI Taxonomy" id="1460289"/>
    <lineage>
        <taxon>Eukaryota</taxon>
        <taxon>Haptista</taxon>
        <taxon>Haptophyta</taxon>
        <taxon>Prymnesiophyceae</taxon>
        <taxon>Prymnesiales</taxon>
        <taxon>Chrysochromulinaceae</taxon>
        <taxon>Chrysochromulina</taxon>
    </lineage>
</organism>
<evidence type="ECO:0000313" key="2">
    <source>
        <dbReference type="Proteomes" id="UP000037460"/>
    </source>
</evidence>
<comment type="caution">
    <text evidence="1">The sequence shown here is derived from an EMBL/GenBank/DDBJ whole genome shotgun (WGS) entry which is preliminary data.</text>
</comment>
<evidence type="ECO:0000313" key="1">
    <source>
        <dbReference type="EMBL" id="KOO27326.1"/>
    </source>
</evidence>
<protein>
    <submittedName>
        <fullName evidence="1">Uncharacterized protein</fullName>
    </submittedName>
</protein>
<dbReference type="Proteomes" id="UP000037460">
    <property type="component" value="Unassembled WGS sequence"/>
</dbReference>
<gene>
    <name evidence="1" type="ORF">Ctob_004115</name>
</gene>
<proteinExistence type="predicted"/>
<dbReference type="AlphaFoldDB" id="A0A0M0JL55"/>
<name>A0A0M0JL55_9EUKA</name>
<sequence length="188" mass="20254">MDVPGSWVAIEVDTPILEACKCFFESIRAHATRLNLRLHEANRLVALTGAACLFVCAAFVMPSRPSLLLPVQILRVEVYGGDQGDGATGPTHLAAMETERYKVIPRSGLYWQQYALGYGWGVSVKLAGCSTLLVRAVELDGVEIGMTAWAMMTASLLGMSDALCVGGSFRQSSPCGDITTDTRLRLVL</sequence>
<keyword evidence="2" id="KW-1185">Reference proteome</keyword>
<dbReference type="EMBL" id="JWZX01002730">
    <property type="protein sequence ID" value="KOO27326.1"/>
    <property type="molecule type" value="Genomic_DNA"/>
</dbReference>
<accession>A0A0M0JL55</accession>
<reference evidence="2" key="1">
    <citation type="journal article" date="2015" name="PLoS Genet.">
        <title>Genome Sequence and Transcriptome Analyses of Chrysochromulina tobin: Metabolic Tools for Enhanced Algal Fitness in the Prominent Order Prymnesiales (Haptophyceae).</title>
        <authorList>
            <person name="Hovde B.T."/>
            <person name="Deodato C.R."/>
            <person name="Hunsperger H.M."/>
            <person name="Ryken S.A."/>
            <person name="Yost W."/>
            <person name="Jha R.K."/>
            <person name="Patterson J."/>
            <person name="Monnat R.J. Jr."/>
            <person name="Barlow S.B."/>
            <person name="Starkenburg S.R."/>
            <person name="Cattolico R.A."/>
        </authorList>
    </citation>
    <scope>NUCLEOTIDE SEQUENCE</scope>
    <source>
        <strain evidence="2">CCMP291</strain>
    </source>
</reference>